<sequence length="249" mass="28779">MEWEITTGVSLNNVRIEEIKEIGINNKGFGFNLIMNLMVDQCGYCGFMFEKMYYSQITARITRCGQYYKSVDYNAYENMEDRKEEAYSIFYGDILENCNIVLMNSNIDTLESDSLNEHKIYVIKANETNNVMLTCYAEADNFIQCAKGNLLLENGENTYKFYNGEICSVGGVQISDIDEKDLIKIIENTLYIDDKGKYLMVPRLKKNTVIYSVLDSTEEINKLHGGIWEQIDVKVLAGESMYYYKKIKD</sequence>
<evidence type="ECO:0000313" key="1">
    <source>
        <dbReference type="EMBL" id="SUY82650.1"/>
    </source>
</evidence>
<name>A0A381KLK4_CLODI</name>
<dbReference type="AlphaFoldDB" id="A0A381KLK4"/>
<accession>A0A381KLK4</accession>
<dbReference type="EMBL" id="UFWD01000002">
    <property type="protein sequence ID" value="SUY82650.1"/>
    <property type="molecule type" value="Genomic_DNA"/>
</dbReference>
<reference evidence="1" key="1">
    <citation type="submission" date="2018-06" db="EMBL/GenBank/DDBJ databases">
        <authorList>
            <consortium name="Pathogen Informatics"/>
            <person name="Doyle S."/>
        </authorList>
    </citation>
    <scope>NUCLEOTIDE SEQUENCE</scope>
    <source>
        <strain evidence="1">NCTC13307</strain>
    </source>
</reference>
<proteinExistence type="predicted"/>
<organism evidence="1">
    <name type="scientific">Clostridioides difficile</name>
    <name type="common">Peptoclostridium difficile</name>
    <dbReference type="NCBI Taxonomy" id="1496"/>
    <lineage>
        <taxon>Bacteria</taxon>
        <taxon>Bacillati</taxon>
        <taxon>Bacillota</taxon>
        <taxon>Clostridia</taxon>
        <taxon>Peptostreptococcales</taxon>
        <taxon>Peptostreptococcaceae</taxon>
        <taxon>Clostridioides</taxon>
    </lineage>
</organism>
<gene>
    <name evidence="1" type="ORF">NCTC13307_03756</name>
</gene>
<protein>
    <submittedName>
        <fullName evidence="1">Uncharacterized protein</fullName>
    </submittedName>
</protein>